<dbReference type="PRINTS" id="PR00135">
    <property type="entry name" value="LYZLACT"/>
</dbReference>
<dbReference type="SMART" id="SM00263">
    <property type="entry name" value="LYZ1"/>
    <property type="match status" value="1"/>
</dbReference>
<sequence length="141" mass="15872">MRKVQFFASIVLACLLLAYDVEAKNFTKCGLTKELLNNGFERTFVGNWVCLIESESGKDTSKVTLKADRSKALGLFQINDKTWCKWGSAGGKCNIKCETLIDDDIKNDAICARKIQSNLGFRAWEGWMRSCYGRTLPFPPC</sequence>
<keyword evidence="4" id="KW-1015">Disulfide bond</keyword>
<dbReference type="Gene3D" id="1.10.530.10">
    <property type="match status" value="1"/>
</dbReference>
<dbReference type="PANTHER" id="PTHR11407">
    <property type="entry name" value="LYSOZYME C"/>
    <property type="match status" value="1"/>
</dbReference>
<evidence type="ECO:0000256" key="6">
    <source>
        <dbReference type="RuleBase" id="RU004440"/>
    </source>
</evidence>
<evidence type="ECO:0000256" key="4">
    <source>
        <dbReference type="ARBA" id="ARBA00023157"/>
    </source>
</evidence>
<dbReference type="Pfam" id="PF00062">
    <property type="entry name" value="Lys"/>
    <property type="match status" value="1"/>
</dbReference>
<dbReference type="PANTHER" id="PTHR11407:SF63">
    <property type="entry name" value="LYSOZYME C"/>
    <property type="match status" value="1"/>
</dbReference>
<reference evidence="9" key="1">
    <citation type="submission" date="2022-01" db="EMBL/GenBank/DDBJ databases">
        <authorList>
            <person name="King R."/>
        </authorList>
    </citation>
    <scope>NUCLEOTIDE SEQUENCE</scope>
</reference>
<proteinExistence type="inferred from homology"/>
<evidence type="ECO:0000259" key="8">
    <source>
        <dbReference type="PROSITE" id="PS00128"/>
    </source>
</evidence>
<name>A0A9N9MKC8_9CUCU</name>
<dbReference type="EMBL" id="OU892287">
    <property type="protein sequence ID" value="CAG9762079.1"/>
    <property type="molecule type" value="Genomic_DNA"/>
</dbReference>
<organism evidence="9 10">
    <name type="scientific">Ceutorhynchus assimilis</name>
    <name type="common">cabbage seed weevil</name>
    <dbReference type="NCBI Taxonomy" id="467358"/>
    <lineage>
        <taxon>Eukaryota</taxon>
        <taxon>Metazoa</taxon>
        <taxon>Ecdysozoa</taxon>
        <taxon>Arthropoda</taxon>
        <taxon>Hexapoda</taxon>
        <taxon>Insecta</taxon>
        <taxon>Pterygota</taxon>
        <taxon>Neoptera</taxon>
        <taxon>Endopterygota</taxon>
        <taxon>Coleoptera</taxon>
        <taxon>Polyphaga</taxon>
        <taxon>Cucujiformia</taxon>
        <taxon>Curculionidae</taxon>
        <taxon>Ceutorhynchinae</taxon>
        <taxon>Ceutorhynchus</taxon>
    </lineage>
</organism>
<dbReference type="Proteomes" id="UP001152799">
    <property type="component" value="Chromosome 11"/>
</dbReference>
<dbReference type="InterPro" id="IPR019799">
    <property type="entry name" value="Glyco_hydro_22_CS"/>
</dbReference>
<evidence type="ECO:0000313" key="10">
    <source>
        <dbReference type="Proteomes" id="UP001152799"/>
    </source>
</evidence>
<evidence type="ECO:0000256" key="1">
    <source>
        <dbReference type="ARBA" id="ARBA00000632"/>
    </source>
</evidence>
<dbReference type="OrthoDB" id="6692707at2759"/>
<dbReference type="GO" id="GO:0003796">
    <property type="term" value="F:lysozyme activity"/>
    <property type="evidence" value="ECO:0007669"/>
    <property type="project" value="UniProtKB-EC"/>
</dbReference>
<dbReference type="SUPFAM" id="SSF53955">
    <property type="entry name" value="Lysozyme-like"/>
    <property type="match status" value="1"/>
</dbReference>
<feature type="chain" id="PRO_5040117827" description="lysozyme" evidence="7">
    <location>
        <begin position="24"/>
        <end position="141"/>
    </location>
</feature>
<dbReference type="GO" id="GO:0042742">
    <property type="term" value="P:defense response to bacterium"/>
    <property type="evidence" value="ECO:0007669"/>
    <property type="project" value="UniProtKB-KW"/>
</dbReference>
<dbReference type="InterPro" id="IPR001916">
    <property type="entry name" value="Glyco_hydro_22"/>
</dbReference>
<protein>
    <recommendedName>
        <fullName evidence="2">lysozyme</fullName>
        <ecNumber evidence="2">3.2.1.17</ecNumber>
    </recommendedName>
</protein>
<accession>A0A9N9MKC8</accession>
<dbReference type="InterPro" id="IPR023346">
    <property type="entry name" value="Lysozyme-like_dom_sf"/>
</dbReference>
<feature type="signal peptide" evidence="7">
    <location>
        <begin position="1"/>
        <end position="23"/>
    </location>
</feature>
<keyword evidence="7" id="KW-0732">Signal</keyword>
<dbReference type="EC" id="3.2.1.17" evidence="2"/>
<feature type="domain" description="Glycosyl hydrolases family 22 (GH22)" evidence="8">
    <location>
        <begin position="93"/>
        <end position="111"/>
    </location>
</feature>
<evidence type="ECO:0000256" key="3">
    <source>
        <dbReference type="ARBA" id="ARBA00022638"/>
    </source>
</evidence>
<evidence type="ECO:0000256" key="5">
    <source>
        <dbReference type="ARBA" id="ARBA00023295"/>
    </source>
</evidence>
<keyword evidence="5" id="KW-0378">Hydrolase</keyword>
<comment type="catalytic activity">
    <reaction evidence="1">
        <text>Hydrolysis of (1-&gt;4)-beta-linkages between N-acetylmuramic acid and N-acetyl-D-glucosamine residues in a peptidoglycan and between N-acetyl-D-glucosamine residues in chitodextrins.</text>
        <dbReference type="EC" id="3.2.1.17"/>
    </reaction>
</comment>
<keyword evidence="10" id="KW-1185">Reference proteome</keyword>
<keyword evidence="3" id="KW-0081">Bacteriolytic enzyme</keyword>
<evidence type="ECO:0000256" key="7">
    <source>
        <dbReference type="SAM" id="SignalP"/>
    </source>
</evidence>
<dbReference type="PROSITE" id="PS51348">
    <property type="entry name" value="GLYCOSYL_HYDROL_F22_2"/>
    <property type="match status" value="1"/>
</dbReference>
<comment type="similarity">
    <text evidence="6">Belongs to the glycosyl hydrolase 22 family.</text>
</comment>
<evidence type="ECO:0000313" key="9">
    <source>
        <dbReference type="EMBL" id="CAG9762079.1"/>
    </source>
</evidence>
<keyword evidence="5" id="KW-0326">Glycosidase</keyword>
<dbReference type="CDD" id="cd16899">
    <property type="entry name" value="LYZ_C_invert"/>
    <property type="match status" value="1"/>
</dbReference>
<dbReference type="GO" id="GO:0031640">
    <property type="term" value="P:killing of cells of another organism"/>
    <property type="evidence" value="ECO:0007669"/>
    <property type="project" value="UniProtKB-KW"/>
</dbReference>
<gene>
    <name evidence="9" type="ORF">CEUTPL_LOCUS2765</name>
</gene>
<dbReference type="AlphaFoldDB" id="A0A9N9MKC8"/>
<evidence type="ECO:0000256" key="2">
    <source>
        <dbReference type="ARBA" id="ARBA00012732"/>
    </source>
</evidence>
<keyword evidence="3" id="KW-0929">Antimicrobial</keyword>
<dbReference type="PROSITE" id="PS00128">
    <property type="entry name" value="GLYCOSYL_HYDROL_F22_1"/>
    <property type="match status" value="1"/>
</dbReference>